<dbReference type="PANTHER" id="PTHR35337">
    <property type="entry name" value="SLR1478 PROTEIN"/>
    <property type="match status" value="1"/>
</dbReference>
<dbReference type="InterPro" id="IPR002798">
    <property type="entry name" value="SpoIIM-like"/>
</dbReference>
<organism evidence="3 4">
    <name type="scientific">Luteimonas viscosa</name>
    <dbReference type="NCBI Taxonomy" id="1132694"/>
    <lineage>
        <taxon>Bacteria</taxon>
        <taxon>Pseudomonadati</taxon>
        <taxon>Pseudomonadota</taxon>
        <taxon>Gammaproteobacteria</taxon>
        <taxon>Lysobacterales</taxon>
        <taxon>Lysobacteraceae</taxon>
        <taxon>Luteimonas</taxon>
    </lineage>
</organism>
<reference evidence="3 4" key="1">
    <citation type="submission" date="2019-08" db="EMBL/GenBank/DDBJ databases">
        <title>Luteimonas viscosus sp. nov., isolated from soil of a sunflower field.</title>
        <authorList>
            <person name="Jianli Z."/>
            <person name="Ying Z."/>
        </authorList>
    </citation>
    <scope>NUCLEOTIDE SEQUENCE [LARGE SCALE GENOMIC DNA]</scope>
    <source>
        <strain evidence="3 4">XBU10</strain>
    </source>
</reference>
<comment type="caution">
    <text evidence="3">The sequence shown here is derived from an EMBL/GenBank/DDBJ whole genome shotgun (WGS) entry which is preliminary data.</text>
</comment>
<evidence type="ECO:0000256" key="2">
    <source>
        <dbReference type="SAM" id="Phobius"/>
    </source>
</evidence>
<feature type="transmembrane region" description="Helical" evidence="2">
    <location>
        <begin position="189"/>
        <end position="218"/>
    </location>
</feature>
<dbReference type="OrthoDB" id="9792847at2"/>
<dbReference type="Proteomes" id="UP000324973">
    <property type="component" value="Unassembled WGS sequence"/>
</dbReference>
<evidence type="ECO:0000313" key="4">
    <source>
        <dbReference type="Proteomes" id="UP000324973"/>
    </source>
</evidence>
<accession>A0A5D4XUW5</accession>
<dbReference type="PANTHER" id="PTHR35337:SF1">
    <property type="entry name" value="SLR1478 PROTEIN"/>
    <property type="match status" value="1"/>
</dbReference>
<keyword evidence="2" id="KW-0472">Membrane</keyword>
<protein>
    <submittedName>
        <fullName evidence="3">Stage II sporulation protein M</fullName>
    </submittedName>
</protein>
<keyword evidence="2" id="KW-1133">Transmembrane helix</keyword>
<dbReference type="Pfam" id="PF01944">
    <property type="entry name" value="SpoIIM"/>
    <property type="match status" value="1"/>
</dbReference>
<feature type="transmembrane region" description="Helical" evidence="2">
    <location>
        <begin position="113"/>
        <end position="131"/>
    </location>
</feature>
<keyword evidence="2" id="KW-0812">Transmembrane</keyword>
<dbReference type="AlphaFoldDB" id="A0A5D4XUW5"/>
<evidence type="ECO:0000256" key="1">
    <source>
        <dbReference type="SAM" id="MobiDB-lite"/>
    </source>
</evidence>
<gene>
    <name evidence="3" type="ORF">FZO89_11315</name>
</gene>
<feature type="transmembrane region" description="Helical" evidence="2">
    <location>
        <begin position="238"/>
        <end position="257"/>
    </location>
</feature>
<feature type="region of interest" description="Disordered" evidence="1">
    <location>
        <begin position="331"/>
        <end position="369"/>
    </location>
</feature>
<proteinExistence type="predicted"/>
<feature type="transmembrane region" description="Helical" evidence="2">
    <location>
        <begin position="301"/>
        <end position="323"/>
    </location>
</feature>
<evidence type="ECO:0000313" key="3">
    <source>
        <dbReference type="EMBL" id="TYT26802.1"/>
    </source>
</evidence>
<dbReference type="EMBL" id="VTFT01000001">
    <property type="protein sequence ID" value="TYT26802.1"/>
    <property type="molecule type" value="Genomic_DNA"/>
</dbReference>
<name>A0A5D4XUW5_9GAMM</name>
<keyword evidence="4" id="KW-1185">Reference proteome</keyword>
<dbReference type="RefSeq" id="WP_149103355.1">
    <property type="nucleotide sequence ID" value="NZ_VTFT01000001.1"/>
</dbReference>
<feature type="transmembrane region" description="Helical" evidence="2">
    <location>
        <begin position="277"/>
        <end position="295"/>
    </location>
</feature>
<sequence>MRQEAFVARHSGEWRDFEAWLERRGGRTDRVRVAPGTDGLRDEDMPARYRRLCQQLALARRRGYSPQVVEHLQALMQRGHDVLYRPPPLPWRRALRFLVADFPRLVRAQRGCLWLSAALFALPTLVLFLAVQQWPELVHSVFEPQELARFESMYDPADPTHKLGRESGTDMAMFGHYILNNISIGFRTFAAGLLAGVGTAFVLVFNGVVFGVVAGHLQAIGHGDPFWRFVAGHSAPELVAIVIAGAAGLRLGLALLAPGRLRRVDALVEAGRVGARLCLGILAMLLFAAFVEAFWSSTGSIPAAVKFGVGGVLWALVLGWLALGGRGDDAPAWQRRPGRPGGRTARAGPPVLASRRGGHQRNGASPHAP</sequence>